<dbReference type="InterPro" id="IPR051711">
    <property type="entry name" value="Stress_Response_Reg"/>
</dbReference>
<dbReference type="Pfam" id="PF00172">
    <property type="entry name" value="Zn_clus"/>
    <property type="match status" value="1"/>
</dbReference>
<dbReference type="InterPro" id="IPR036864">
    <property type="entry name" value="Zn2-C6_fun-type_DNA-bd_sf"/>
</dbReference>
<accession>A0ABR4I228</accession>
<dbReference type="SMART" id="SM00066">
    <property type="entry name" value="GAL4"/>
    <property type="match status" value="1"/>
</dbReference>
<keyword evidence="4" id="KW-0804">Transcription</keyword>
<name>A0ABR4I228_9EURO</name>
<sequence length="397" mass="42921">MPPKTPLTPQQRRKSRNKEIPLNLIQTWQCPGNEGARPVVRRPITACDACRSAKVKCTGVQNACDRCTGRGFACKYTTPSSSSRSTASLSPPTAGGSISSTSSNHQSPSTAAGSISSAKSSDAMATEWMLDSADPLGLDEVPGHEFSTMVDWSKEMSHQMVDWSTLDFSQNTIDLNAIGSTGGMDIFTPPAQTTLPPNQDGAPTINPASMSVPGLPLPTPFAQENCQCRANLMAQVPKVKGAMQRKPWPQLDWIFKVTGNVLYACRDLVGCPTCQINYADLVCVMAVLQQTETCFEHIAKEGLSTSAIRVSVGEYEVSIGNEIKLGHILVMDLVSQANCLLKLLRKRSQVLVQTQSAAQSRLAQLNMEYLQEVVKSFGQTLRAIADSLDKPGEVDKE</sequence>
<feature type="compositionally biased region" description="Low complexity" evidence="6">
    <location>
        <begin position="77"/>
        <end position="110"/>
    </location>
</feature>
<comment type="caution">
    <text evidence="8">The sequence shown here is derived from an EMBL/GenBank/DDBJ whole genome shotgun (WGS) entry which is preliminary data.</text>
</comment>
<evidence type="ECO:0000256" key="3">
    <source>
        <dbReference type="ARBA" id="ARBA00023125"/>
    </source>
</evidence>
<proteinExistence type="predicted"/>
<keyword evidence="2" id="KW-0805">Transcription regulation</keyword>
<feature type="domain" description="Zn(2)-C6 fungal-type" evidence="7">
    <location>
        <begin position="46"/>
        <end position="76"/>
    </location>
</feature>
<feature type="region of interest" description="Disordered" evidence="6">
    <location>
        <begin position="77"/>
        <end position="118"/>
    </location>
</feature>
<dbReference type="PROSITE" id="PS50048">
    <property type="entry name" value="ZN2_CY6_FUNGAL_2"/>
    <property type="match status" value="1"/>
</dbReference>
<dbReference type="PROSITE" id="PS00463">
    <property type="entry name" value="ZN2_CY6_FUNGAL_1"/>
    <property type="match status" value="1"/>
</dbReference>
<dbReference type="InterPro" id="IPR001138">
    <property type="entry name" value="Zn2Cys6_DnaBD"/>
</dbReference>
<keyword evidence="9" id="KW-1185">Reference proteome</keyword>
<dbReference type="PANTHER" id="PTHR47540:SF2">
    <property type="entry name" value="ZN(II)2CYS6 TRANSCRIPTION FACTOR (EUROFUNG)"/>
    <property type="match status" value="1"/>
</dbReference>
<evidence type="ECO:0000256" key="6">
    <source>
        <dbReference type="SAM" id="MobiDB-lite"/>
    </source>
</evidence>
<evidence type="ECO:0000256" key="2">
    <source>
        <dbReference type="ARBA" id="ARBA00023015"/>
    </source>
</evidence>
<evidence type="ECO:0000256" key="4">
    <source>
        <dbReference type="ARBA" id="ARBA00023163"/>
    </source>
</evidence>
<comment type="subcellular location">
    <subcellularLocation>
        <location evidence="1">Nucleus</location>
    </subcellularLocation>
</comment>
<dbReference type="PANTHER" id="PTHR47540">
    <property type="entry name" value="THIAMINE REPRESSIBLE GENES REGULATORY PROTEIN THI5"/>
    <property type="match status" value="1"/>
</dbReference>
<protein>
    <recommendedName>
        <fullName evidence="7">Zn(2)-C6 fungal-type domain-containing protein</fullName>
    </recommendedName>
</protein>
<reference evidence="8 9" key="1">
    <citation type="submission" date="2024-07" db="EMBL/GenBank/DDBJ databases">
        <title>Section-level genome sequencing and comparative genomics of Aspergillus sections Usti and Cavernicolus.</title>
        <authorList>
            <consortium name="Lawrence Berkeley National Laboratory"/>
            <person name="Nybo J.L."/>
            <person name="Vesth T.C."/>
            <person name="Theobald S."/>
            <person name="Frisvad J.C."/>
            <person name="Larsen T.O."/>
            <person name="Kjaerboelling I."/>
            <person name="Rothschild-Mancinelli K."/>
            <person name="Lyhne E.K."/>
            <person name="Kogle M.E."/>
            <person name="Barry K."/>
            <person name="Clum A."/>
            <person name="Na H."/>
            <person name="Ledsgaard L."/>
            <person name="Lin J."/>
            <person name="Lipzen A."/>
            <person name="Kuo A."/>
            <person name="Riley R."/>
            <person name="Mondo S."/>
            <person name="LaButti K."/>
            <person name="Haridas S."/>
            <person name="Pangalinan J."/>
            <person name="Salamov A.A."/>
            <person name="Simmons B.A."/>
            <person name="Magnuson J.K."/>
            <person name="Chen J."/>
            <person name="Drula E."/>
            <person name="Henrissat B."/>
            <person name="Wiebenga A."/>
            <person name="Lubbers R.J."/>
            <person name="Gomes A.C."/>
            <person name="Makela M.R."/>
            <person name="Stajich J."/>
            <person name="Grigoriev I.V."/>
            <person name="Mortensen U.H."/>
            <person name="De vries R.P."/>
            <person name="Baker S.E."/>
            <person name="Andersen M.R."/>
        </authorList>
    </citation>
    <scope>NUCLEOTIDE SEQUENCE [LARGE SCALE GENOMIC DNA]</scope>
    <source>
        <strain evidence="8 9">CBS 600.67</strain>
    </source>
</reference>
<organism evidence="8 9">
    <name type="scientific">Aspergillus cavernicola</name>
    <dbReference type="NCBI Taxonomy" id="176166"/>
    <lineage>
        <taxon>Eukaryota</taxon>
        <taxon>Fungi</taxon>
        <taxon>Dikarya</taxon>
        <taxon>Ascomycota</taxon>
        <taxon>Pezizomycotina</taxon>
        <taxon>Eurotiomycetes</taxon>
        <taxon>Eurotiomycetidae</taxon>
        <taxon>Eurotiales</taxon>
        <taxon>Aspergillaceae</taxon>
        <taxon>Aspergillus</taxon>
        <taxon>Aspergillus subgen. Nidulantes</taxon>
    </lineage>
</organism>
<evidence type="ECO:0000313" key="8">
    <source>
        <dbReference type="EMBL" id="KAL2821799.1"/>
    </source>
</evidence>
<dbReference type="EMBL" id="JBFXLS010000061">
    <property type="protein sequence ID" value="KAL2821799.1"/>
    <property type="molecule type" value="Genomic_DNA"/>
</dbReference>
<evidence type="ECO:0000256" key="1">
    <source>
        <dbReference type="ARBA" id="ARBA00004123"/>
    </source>
</evidence>
<dbReference type="SUPFAM" id="SSF57701">
    <property type="entry name" value="Zn2/Cys6 DNA-binding domain"/>
    <property type="match status" value="1"/>
</dbReference>
<gene>
    <name evidence="8" type="ORF">BDW59DRAFT_107741</name>
</gene>
<dbReference type="CDD" id="cd00067">
    <property type="entry name" value="GAL4"/>
    <property type="match status" value="1"/>
</dbReference>
<keyword evidence="5" id="KW-0539">Nucleus</keyword>
<dbReference type="Gene3D" id="4.10.240.10">
    <property type="entry name" value="Zn(2)-C6 fungal-type DNA-binding domain"/>
    <property type="match status" value="1"/>
</dbReference>
<evidence type="ECO:0000256" key="5">
    <source>
        <dbReference type="ARBA" id="ARBA00023242"/>
    </source>
</evidence>
<evidence type="ECO:0000259" key="7">
    <source>
        <dbReference type="PROSITE" id="PS50048"/>
    </source>
</evidence>
<dbReference type="Proteomes" id="UP001610335">
    <property type="component" value="Unassembled WGS sequence"/>
</dbReference>
<evidence type="ECO:0000313" key="9">
    <source>
        <dbReference type="Proteomes" id="UP001610335"/>
    </source>
</evidence>
<keyword evidence="3" id="KW-0238">DNA-binding</keyword>